<evidence type="ECO:0000313" key="2">
    <source>
        <dbReference type="EMBL" id="CAB3627545.1"/>
    </source>
</evidence>
<evidence type="ECO:0000256" key="1">
    <source>
        <dbReference type="SAM" id="SignalP"/>
    </source>
</evidence>
<evidence type="ECO:0000313" key="3">
    <source>
        <dbReference type="Proteomes" id="UP000494108"/>
    </source>
</evidence>
<dbReference type="RefSeq" id="WP_175172894.1">
    <property type="nucleotide sequence ID" value="NZ_CADIJX010000001.1"/>
</dbReference>
<proteinExistence type="predicted"/>
<dbReference type="Pfam" id="PF13663">
    <property type="entry name" value="DUF4148"/>
    <property type="match status" value="1"/>
</dbReference>
<dbReference type="AlphaFoldDB" id="A0A6S6YJ89"/>
<organism evidence="2 3">
    <name type="scientific">Achromobacter pestifer</name>
    <dbReference type="NCBI Taxonomy" id="1353889"/>
    <lineage>
        <taxon>Bacteria</taxon>
        <taxon>Pseudomonadati</taxon>
        <taxon>Pseudomonadota</taxon>
        <taxon>Betaproteobacteria</taxon>
        <taxon>Burkholderiales</taxon>
        <taxon>Alcaligenaceae</taxon>
        <taxon>Achromobacter</taxon>
    </lineage>
</organism>
<feature type="chain" id="PRO_5028810083" description="DUF4148 domain-containing protein" evidence="1">
    <location>
        <begin position="28"/>
        <end position="130"/>
    </location>
</feature>
<evidence type="ECO:0008006" key="4">
    <source>
        <dbReference type="Google" id="ProtNLM"/>
    </source>
</evidence>
<reference evidence="2 3" key="1">
    <citation type="submission" date="2020-04" db="EMBL/GenBank/DDBJ databases">
        <authorList>
            <person name="De Canck E."/>
        </authorList>
    </citation>
    <scope>NUCLEOTIDE SEQUENCE [LARGE SCALE GENOMIC DNA]</scope>
    <source>
        <strain evidence="2 3">LMG 3431</strain>
    </source>
</reference>
<dbReference type="EMBL" id="CADIJX010000001">
    <property type="protein sequence ID" value="CAB3627545.1"/>
    <property type="molecule type" value="Genomic_DNA"/>
</dbReference>
<sequence length="130" mass="14637">MNRPTSRLSIQLALAVSLVAAAPVLYAEPMTREQVAAELQQAKAQGLVTYGEQAYPPQVYAPSSKTRAEVRADLRLWTQAGLTELHRGELEPDVFGLDYRTRYAEYVRMRSGPEYQQALELERAQPNSNR</sequence>
<feature type="signal peptide" evidence="1">
    <location>
        <begin position="1"/>
        <end position="27"/>
    </location>
</feature>
<protein>
    <recommendedName>
        <fullName evidence="4">DUF4148 domain-containing protein</fullName>
    </recommendedName>
</protein>
<dbReference type="InterPro" id="IPR025421">
    <property type="entry name" value="DUF4148"/>
</dbReference>
<keyword evidence="3" id="KW-1185">Reference proteome</keyword>
<dbReference type="Proteomes" id="UP000494108">
    <property type="component" value="Unassembled WGS sequence"/>
</dbReference>
<gene>
    <name evidence="2" type="ORF">LMG3431_00562</name>
</gene>
<accession>A0A6S6YJ89</accession>
<keyword evidence="1" id="KW-0732">Signal</keyword>
<name>A0A6S6YJ89_9BURK</name>